<organism evidence="3 4">
    <name type="scientific">Agrococcus versicolor</name>
    <dbReference type="NCBI Taxonomy" id="501482"/>
    <lineage>
        <taxon>Bacteria</taxon>
        <taxon>Bacillati</taxon>
        <taxon>Actinomycetota</taxon>
        <taxon>Actinomycetes</taxon>
        <taxon>Micrococcales</taxon>
        <taxon>Microbacteriaceae</taxon>
        <taxon>Agrococcus</taxon>
    </lineage>
</organism>
<keyword evidence="1" id="KW-0472">Membrane</keyword>
<evidence type="ECO:0000256" key="1">
    <source>
        <dbReference type="SAM" id="Phobius"/>
    </source>
</evidence>
<keyword evidence="1" id="KW-1133">Transmembrane helix</keyword>
<feature type="signal peptide" evidence="2">
    <location>
        <begin position="1"/>
        <end position="32"/>
    </location>
</feature>
<evidence type="ECO:0000313" key="4">
    <source>
        <dbReference type="Proteomes" id="UP001501599"/>
    </source>
</evidence>
<feature type="transmembrane region" description="Helical" evidence="1">
    <location>
        <begin position="516"/>
        <end position="534"/>
    </location>
</feature>
<proteinExistence type="predicted"/>
<dbReference type="Proteomes" id="UP001501599">
    <property type="component" value="Unassembled WGS sequence"/>
</dbReference>
<comment type="caution">
    <text evidence="3">The sequence shown here is derived from an EMBL/GenBank/DDBJ whole genome shotgun (WGS) entry which is preliminary data.</text>
</comment>
<evidence type="ECO:0000313" key="3">
    <source>
        <dbReference type="EMBL" id="GAA2173816.1"/>
    </source>
</evidence>
<keyword evidence="1" id="KW-0812">Transmembrane</keyword>
<dbReference type="EMBL" id="BAAAQT010000006">
    <property type="protein sequence ID" value="GAA2173816.1"/>
    <property type="molecule type" value="Genomic_DNA"/>
</dbReference>
<feature type="chain" id="PRO_5045744246" description="Gram-positive cocci surface proteins LPxTG domain-containing protein" evidence="2">
    <location>
        <begin position="33"/>
        <end position="542"/>
    </location>
</feature>
<evidence type="ECO:0008006" key="5">
    <source>
        <dbReference type="Google" id="ProtNLM"/>
    </source>
</evidence>
<keyword evidence="2" id="KW-0732">Signal</keyword>
<evidence type="ECO:0000256" key="2">
    <source>
        <dbReference type="SAM" id="SignalP"/>
    </source>
</evidence>
<dbReference type="RefSeq" id="WP_344342709.1">
    <property type="nucleotide sequence ID" value="NZ_BAAAQT010000006.1"/>
</dbReference>
<protein>
    <recommendedName>
        <fullName evidence="5">Gram-positive cocci surface proteins LPxTG domain-containing protein</fullName>
    </recommendedName>
</protein>
<name>A0ABN3ASA1_9MICO</name>
<accession>A0ABN3ASA1</accession>
<sequence>MPRPLRRALSAGLVTLLATAGVVGLGASVAQADSGQVFSGTLQAGDPTWDRACSGPRDVPQRELYYDTLTFTVPETAVYGIDMDAHSLVGATDVDTSTDGYFYLFPGTFDPASFSCITSDDDSSGSLRPRIVAELAAGTTYTLVTTQFSNPADASVYSYSGSIRGPLQSVELTLDGGGQDATIAQGETVRLTATFSAPVTGFDASDLGLGDAAADAVVTGSGAQYAIAFTPTGFGDFDIAIPYGAALTAGGSTHTESEEIDVDVLQADPTPTITPVGGGTVTDEPAIFDVVFTEPVIGLEASDVILGGTAGATGVELTGEGAQYRITVTDFAQLGTIEVSLPAEAATAVRVVEGGEGEPQEILVPSVASNVATISYELVIASPPRVTVEQAADQVDPTTTLPAAFVVTFSEPIDDFVAADVVLGGTAGSTTVTVEALPGDAPNTLYRVLVTDAAQAGTITASVAASSVVDIDGTGNLASTSVDNVVTYAPVVAPAPTAPPVAGAGGTLPETGAEPGVLLALAAMLLVAVGAVAARRSARVTR</sequence>
<keyword evidence="4" id="KW-1185">Reference proteome</keyword>
<gene>
    <name evidence="3" type="ORF">GCM10009846_17280</name>
</gene>
<reference evidence="3 4" key="1">
    <citation type="journal article" date="2019" name="Int. J. Syst. Evol. Microbiol.">
        <title>The Global Catalogue of Microorganisms (GCM) 10K type strain sequencing project: providing services to taxonomists for standard genome sequencing and annotation.</title>
        <authorList>
            <consortium name="The Broad Institute Genomics Platform"/>
            <consortium name="The Broad Institute Genome Sequencing Center for Infectious Disease"/>
            <person name="Wu L."/>
            <person name="Ma J."/>
        </authorList>
    </citation>
    <scope>NUCLEOTIDE SEQUENCE [LARGE SCALE GENOMIC DNA]</scope>
    <source>
        <strain evidence="3 4">JCM 16026</strain>
    </source>
</reference>